<proteinExistence type="predicted"/>
<evidence type="ECO:0000313" key="2">
    <source>
        <dbReference type="Proteomes" id="UP000887574"/>
    </source>
</evidence>
<keyword evidence="1" id="KW-1133">Transmembrane helix</keyword>
<dbReference type="Proteomes" id="UP000887574">
    <property type="component" value="Unplaced"/>
</dbReference>
<dbReference type="AlphaFoldDB" id="A0A915D9A6"/>
<keyword evidence="1" id="KW-0472">Membrane</keyword>
<organism evidence="2 3">
    <name type="scientific">Ditylenchus dipsaci</name>
    <dbReference type="NCBI Taxonomy" id="166011"/>
    <lineage>
        <taxon>Eukaryota</taxon>
        <taxon>Metazoa</taxon>
        <taxon>Ecdysozoa</taxon>
        <taxon>Nematoda</taxon>
        <taxon>Chromadorea</taxon>
        <taxon>Rhabditida</taxon>
        <taxon>Tylenchina</taxon>
        <taxon>Tylenchomorpha</taxon>
        <taxon>Sphaerularioidea</taxon>
        <taxon>Anguinidae</taxon>
        <taxon>Anguininae</taxon>
        <taxon>Ditylenchus</taxon>
    </lineage>
</organism>
<reference evidence="3" key="1">
    <citation type="submission" date="2022-11" db="UniProtKB">
        <authorList>
            <consortium name="WormBaseParasite"/>
        </authorList>
    </citation>
    <scope>IDENTIFICATION</scope>
</reference>
<evidence type="ECO:0000256" key="1">
    <source>
        <dbReference type="SAM" id="Phobius"/>
    </source>
</evidence>
<keyword evidence="2" id="KW-1185">Reference proteome</keyword>
<name>A0A915D9A6_9BILA</name>
<protein>
    <submittedName>
        <fullName evidence="3">Uncharacterized protein</fullName>
    </submittedName>
</protein>
<evidence type="ECO:0000313" key="3">
    <source>
        <dbReference type="WBParaSite" id="jg17471"/>
    </source>
</evidence>
<feature type="transmembrane region" description="Helical" evidence="1">
    <location>
        <begin position="84"/>
        <end position="101"/>
    </location>
</feature>
<accession>A0A915D9A6</accession>
<sequence length="102" mass="11682">MTQNYEKQRPMTKILFTAESSGCLDQSQTPSELHVSMSKRTAEEWFRKYFFEGQKLEGMAVAEAMAIPPGAGFDQKILIKYRKFIAFLIPFLWHSLFGGAQP</sequence>
<dbReference type="WBParaSite" id="jg17471">
    <property type="protein sequence ID" value="jg17471"/>
    <property type="gene ID" value="jg17471"/>
</dbReference>
<keyword evidence="1" id="KW-0812">Transmembrane</keyword>